<gene>
    <name evidence="1" type="ORF">SFRA_001660</name>
</gene>
<evidence type="ECO:0000313" key="2">
    <source>
        <dbReference type="Proteomes" id="UP000028058"/>
    </source>
</evidence>
<dbReference type="EMBL" id="JNAD02000001">
    <property type="protein sequence ID" value="RKM99476.1"/>
    <property type="molecule type" value="Genomic_DNA"/>
</dbReference>
<dbReference type="PIRSF" id="PIRSF037181">
    <property type="entry name" value="DGC"/>
    <property type="match status" value="1"/>
</dbReference>
<organism evidence="1 2">
    <name type="scientific">Streptomyces xinghaiensis</name>
    <dbReference type="NCBI Taxonomy" id="1038928"/>
    <lineage>
        <taxon>Bacteria</taxon>
        <taxon>Bacillati</taxon>
        <taxon>Actinomycetota</taxon>
        <taxon>Actinomycetes</taxon>
        <taxon>Kitasatosporales</taxon>
        <taxon>Streptomycetaceae</taxon>
        <taxon>Streptomyces</taxon>
    </lineage>
</organism>
<dbReference type="Pfam" id="PF08859">
    <property type="entry name" value="DGC"/>
    <property type="match status" value="1"/>
</dbReference>
<dbReference type="InterPro" id="IPR014958">
    <property type="entry name" value="DGC"/>
</dbReference>
<dbReference type="OrthoDB" id="2111735at2"/>
<comment type="caution">
    <text evidence="1">The sequence shown here is derived from an EMBL/GenBank/DDBJ whole genome shotgun (WGS) entry which is preliminary data.</text>
</comment>
<reference evidence="1 2" key="1">
    <citation type="journal article" date="2014" name="Genome Announc.">
        <title>Draft Genome Sequence of Streptomyces fradiae ATCC 19609, a Strain Highly Sensitive to Antibiotics.</title>
        <authorList>
            <person name="Bekker O.B."/>
            <person name="Klimina K.M."/>
            <person name="Vatlin A.A."/>
            <person name="Zakharevich N.V."/>
            <person name="Kasianov A.S."/>
            <person name="Danilenko V.N."/>
        </authorList>
    </citation>
    <scope>NUCLEOTIDE SEQUENCE [LARGE SCALE GENOMIC DNA]</scope>
    <source>
        <strain evidence="1 2">ATCC 19609</strain>
    </source>
</reference>
<name>A0A3M8FET1_9ACTN</name>
<keyword evidence="2" id="KW-1185">Reference proteome</keyword>
<accession>A0A3M8FET1</accession>
<evidence type="ECO:0000313" key="1">
    <source>
        <dbReference type="EMBL" id="RKM99476.1"/>
    </source>
</evidence>
<proteinExistence type="predicted"/>
<sequence>MTNWLAVQLDRRGIAEMSCIAGVGGDVPSLVRKATSGRPVIAIDGCVLQCARNCLARHGVTPTVHHLLSDDGVRKRLGEDFDPVQAERVLTGLVDRLATAPVEGRKRDAHGA</sequence>
<dbReference type="AlphaFoldDB" id="A0A3M8FET1"/>
<protein>
    <submittedName>
        <fullName evidence="1">Zinc-binding protein</fullName>
    </submittedName>
</protein>
<dbReference type="Proteomes" id="UP000028058">
    <property type="component" value="Unassembled WGS sequence"/>
</dbReference>